<reference evidence="2" key="1">
    <citation type="journal article" date="2016" name="Nature">
        <title>Genome evolution in the allotetraploid frog Xenopus laevis.</title>
        <authorList>
            <person name="Session A.M."/>
            <person name="Uno Y."/>
            <person name="Kwon T."/>
            <person name="Chapman J.A."/>
            <person name="Toyoda A."/>
            <person name="Takahashi S."/>
            <person name="Fukui A."/>
            <person name="Hikosaka A."/>
            <person name="Suzuki A."/>
            <person name="Kondo M."/>
            <person name="van Heeringen S.J."/>
            <person name="Quigley I."/>
            <person name="Heinz S."/>
            <person name="Ogino H."/>
            <person name="Ochi H."/>
            <person name="Hellsten U."/>
            <person name="Lyons J.B."/>
            <person name="Simakov O."/>
            <person name="Putnam N."/>
            <person name="Stites J."/>
            <person name="Kuroki Y."/>
            <person name="Tanaka T."/>
            <person name="Michiue T."/>
            <person name="Watanabe M."/>
            <person name="Bogdanovic O."/>
            <person name="Lister R."/>
            <person name="Georgiou G."/>
            <person name="Paranjpe S.S."/>
            <person name="van Kruijsbergen I."/>
            <person name="Shu S."/>
            <person name="Carlson J."/>
            <person name="Kinoshita T."/>
            <person name="Ohta Y."/>
            <person name="Mawaribuchi S."/>
            <person name="Jenkins J."/>
            <person name="Grimwood J."/>
            <person name="Schmutz J."/>
            <person name="Mitros T."/>
            <person name="Mozaffari S.V."/>
            <person name="Suzuki Y."/>
            <person name="Haramoto Y."/>
            <person name="Yamamoto T.S."/>
            <person name="Takagi C."/>
            <person name="Heald R."/>
            <person name="Miller K."/>
            <person name="Haudenschild C."/>
            <person name="Kitzman J."/>
            <person name="Nakayama T."/>
            <person name="Izutsu Y."/>
            <person name="Robert J."/>
            <person name="Fortriede J."/>
            <person name="Burns K."/>
            <person name="Lotay V."/>
            <person name="Karimi K."/>
            <person name="Yasuoka Y."/>
            <person name="Dichmann D.S."/>
            <person name="Flajnik M.F."/>
            <person name="Houston D.W."/>
            <person name="Shendure J."/>
            <person name="DuPasquier L."/>
            <person name="Vize P.D."/>
            <person name="Zorn A.M."/>
            <person name="Ito M."/>
            <person name="Marcotte E.M."/>
            <person name="Wallingford J.B."/>
            <person name="Ito Y."/>
            <person name="Asashima M."/>
            <person name="Ueno N."/>
            <person name="Matsuda Y."/>
            <person name="Veenstra G.J."/>
            <person name="Fujiyama A."/>
            <person name="Harland R.M."/>
            <person name="Taira M."/>
            <person name="Rokhsar D.S."/>
        </authorList>
    </citation>
    <scope>NUCLEOTIDE SEQUENCE [LARGE SCALE GENOMIC DNA]</scope>
    <source>
        <strain evidence="2">J</strain>
    </source>
</reference>
<dbReference type="EMBL" id="CM004481">
    <property type="protein sequence ID" value="OCT66713.1"/>
    <property type="molecule type" value="Genomic_DNA"/>
</dbReference>
<protein>
    <submittedName>
        <fullName evidence="1">Uncharacterized protein</fullName>
    </submittedName>
</protein>
<accession>A0A974C549</accession>
<proteinExistence type="predicted"/>
<evidence type="ECO:0000313" key="2">
    <source>
        <dbReference type="Proteomes" id="UP000694892"/>
    </source>
</evidence>
<gene>
    <name evidence="1" type="ORF">XELAEV_18042965mg</name>
</gene>
<name>A0A974C549_XENLA</name>
<organism evidence="1 2">
    <name type="scientific">Xenopus laevis</name>
    <name type="common">African clawed frog</name>
    <dbReference type="NCBI Taxonomy" id="8355"/>
    <lineage>
        <taxon>Eukaryota</taxon>
        <taxon>Metazoa</taxon>
        <taxon>Chordata</taxon>
        <taxon>Craniata</taxon>
        <taxon>Vertebrata</taxon>
        <taxon>Euteleostomi</taxon>
        <taxon>Amphibia</taxon>
        <taxon>Batrachia</taxon>
        <taxon>Anura</taxon>
        <taxon>Pipoidea</taxon>
        <taxon>Pipidae</taxon>
        <taxon>Xenopodinae</taxon>
        <taxon>Xenopus</taxon>
        <taxon>Xenopus</taxon>
    </lineage>
</organism>
<sequence length="189" mass="21162">MAADTMCRWIGTASWEMLVAVKRLSGSTPMIQLSISPSGSTHPRKHLSISLPRSITQGSSSVFPFQSFIPSKAAQYFPTKIYHPRIKLSISLFRFYPPKDPAQYFPSRIYHPRIHHSISISILSRKQLSIYLPSSITQDSSSVFPFQSSIPRKQLSISLPGSITQGSSSVFLLSQMFSPKETTQYFPSC</sequence>
<dbReference type="Proteomes" id="UP000694892">
    <property type="component" value="Chromosome 8S"/>
</dbReference>
<dbReference type="AlphaFoldDB" id="A0A974C549"/>
<evidence type="ECO:0000313" key="1">
    <source>
        <dbReference type="EMBL" id="OCT66713.1"/>
    </source>
</evidence>